<evidence type="ECO:0008006" key="3">
    <source>
        <dbReference type="Google" id="ProtNLM"/>
    </source>
</evidence>
<sequence>MSIALPTREIVKCRTLYRNCPIMLEEIEFVADLIAFDLSGFDVILGMNWLTKHEASINFLRQSVTLTTPNGDRISFQKLGRKPTIQIVSALRAHKMIKSGFTSYICSVVDLNTPEPSITDIPIVCEYPDVFPEEIPDIPPPRELAFNIELIPGSTPISKAPYRMAPADLQELKKQLDELLEKGYLRPSVSP</sequence>
<dbReference type="RefSeq" id="XP_021866035.1">
    <property type="nucleotide sequence ID" value="XM_022010343.1"/>
</dbReference>
<evidence type="ECO:0000313" key="1">
    <source>
        <dbReference type="Proteomes" id="UP000813463"/>
    </source>
</evidence>
<reference evidence="1" key="1">
    <citation type="journal article" date="2021" name="Nat. Commun.">
        <title>Genomic analyses provide insights into spinach domestication and the genetic basis of agronomic traits.</title>
        <authorList>
            <person name="Cai X."/>
            <person name="Sun X."/>
            <person name="Xu C."/>
            <person name="Sun H."/>
            <person name="Wang X."/>
            <person name="Ge C."/>
            <person name="Zhang Z."/>
            <person name="Wang Q."/>
            <person name="Fei Z."/>
            <person name="Jiao C."/>
            <person name="Wang Q."/>
        </authorList>
    </citation>
    <scope>NUCLEOTIDE SEQUENCE [LARGE SCALE GENOMIC DNA]</scope>
    <source>
        <strain evidence="1">cv. Varoflay</strain>
    </source>
</reference>
<dbReference type="GeneID" id="110804732"/>
<organism evidence="1 2">
    <name type="scientific">Spinacia oleracea</name>
    <name type="common">Spinach</name>
    <dbReference type="NCBI Taxonomy" id="3562"/>
    <lineage>
        <taxon>Eukaryota</taxon>
        <taxon>Viridiplantae</taxon>
        <taxon>Streptophyta</taxon>
        <taxon>Embryophyta</taxon>
        <taxon>Tracheophyta</taxon>
        <taxon>Spermatophyta</taxon>
        <taxon>Magnoliopsida</taxon>
        <taxon>eudicotyledons</taxon>
        <taxon>Gunneridae</taxon>
        <taxon>Pentapetalae</taxon>
        <taxon>Caryophyllales</taxon>
        <taxon>Chenopodiaceae</taxon>
        <taxon>Chenopodioideae</taxon>
        <taxon>Anserineae</taxon>
        <taxon>Spinacia</taxon>
    </lineage>
</organism>
<gene>
    <name evidence="2" type="primary">LOC110804732</name>
</gene>
<reference evidence="2" key="2">
    <citation type="submission" date="2025-08" db="UniProtKB">
        <authorList>
            <consortium name="RefSeq"/>
        </authorList>
    </citation>
    <scope>IDENTIFICATION</scope>
    <source>
        <tissue evidence="2">Leaf</tissue>
    </source>
</reference>
<proteinExistence type="predicted"/>
<accession>A0A9R0KBZ4</accession>
<dbReference type="PANTHER" id="PTHR15503:SF45">
    <property type="entry name" value="RNA-DIRECTED DNA POLYMERASE HOMOLOG"/>
    <property type="match status" value="1"/>
</dbReference>
<dbReference type="SUPFAM" id="SSF56672">
    <property type="entry name" value="DNA/RNA polymerases"/>
    <property type="match status" value="1"/>
</dbReference>
<dbReference type="InterPro" id="IPR043502">
    <property type="entry name" value="DNA/RNA_pol_sf"/>
</dbReference>
<name>A0A9R0KBZ4_SPIOL</name>
<dbReference type="InterPro" id="IPR032567">
    <property type="entry name" value="RTL1-rel"/>
</dbReference>
<dbReference type="Proteomes" id="UP000813463">
    <property type="component" value="Chromosome 6"/>
</dbReference>
<dbReference type="OrthoDB" id="437338at2759"/>
<dbReference type="Gene3D" id="2.40.70.10">
    <property type="entry name" value="Acid Proteases"/>
    <property type="match status" value="1"/>
</dbReference>
<keyword evidence="1" id="KW-1185">Reference proteome</keyword>
<dbReference type="InterPro" id="IPR021109">
    <property type="entry name" value="Peptidase_aspartic_dom_sf"/>
</dbReference>
<dbReference type="Gene3D" id="3.10.10.10">
    <property type="entry name" value="HIV Type 1 Reverse Transcriptase, subunit A, domain 1"/>
    <property type="match status" value="1"/>
</dbReference>
<protein>
    <recommendedName>
        <fullName evidence="3">Reverse transcriptase domain-containing protein</fullName>
    </recommendedName>
</protein>
<evidence type="ECO:0000313" key="2">
    <source>
        <dbReference type="RefSeq" id="XP_021866035.1"/>
    </source>
</evidence>
<dbReference type="Pfam" id="PF08284">
    <property type="entry name" value="RVP_2"/>
    <property type="match status" value="1"/>
</dbReference>
<dbReference type="PANTHER" id="PTHR15503">
    <property type="entry name" value="LDOC1 RELATED"/>
    <property type="match status" value="1"/>
</dbReference>
<dbReference type="AlphaFoldDB" id="A0A9R0KBZ4"/>
<dbReference type="KEGG" id="soe:110804732"/>